<keyword evidence="4" id="KW-1133">Transmembrane helix</keyword>
<dbReference type="Pfam" id="PF13606">
    <property type="entry name" value="Ank_3"/>
    <property type="match status" value="1"/>
</dbReference>
<evidence type="ECO:0000313" key="6">
    <source>
        <dbReference type="Proteomes" id="UP000440578"/>
    </source>
</evidence>
<feature type="repeat" description="ANK" evidence="3">
    <location>
        <begin position="22"/>
        <end position="46"/>
    </location>
</feature>
<organism evidence="5 6">
    <name type="scientific">Amphibalanus amphitrite</name>
    <name type="common">Striped barnacle</name>
    <name type="synonym">Balanus amphitrite</name>
    <dbReference type="NCBI Taxonomy" id="1232801"/>
    <lineage>
        <taxon>Eukaryota</taxon>
        <taxon>Metazoa</taxon>
        <taxon>Ecdysozoa</taxon>
        <taxon>Arthropoda</taxon>
        <taxon>Crustacea</taxon>
        <taxon>Multicrustacea</taxon>
        <taxon>Cirripedia</taxon>
        <taxon>Thoracica</taxon>
        <taxon>Thoracicalcarea</taxon>
        <taxon>Balanomorpha</taxon>
        <taxon>Balanoidea</taxon>
        <taxon>Balanidae</taxon>
        <taxon>Amphibalaninae</taxon>
        <taxon>Amphibalanus</taxon>
    </lineage>
</organism>
<proteinExistence type="predicted"/>
<comment type="caution">
    <text evidence="5">The sequence shown here is derived from an EMBL/GenBank/DDBJ whole genome shotgun (WGS) entry which is preliminary data.</text>
</comment>
<reference evidence="5 6" key="1">
    <citation type="submission" date="2019-07" db="EMBL/GenBank/DDBJ databases">
        <title>Draft genome assembly of a fouling barnacle, Amphibalanus amphitrite (Darwin, 1854): The first reference genome for Thecostraca.</title>
        <authorList>
            <person name="Kim W."/>
        </authorList>
    </citation>
    <scope>NUCLEOTIDE SEQUENCE [LARGE SCALE GENOMIC DNA]</scope>
    <source>
        <strain evidence="5">SNU_AA5</strain>
        <tissue evidence="5">Soma without cirri and trophi</tissue>
    </source>
</reference>
<feature type="repeat" description="ANK" evidence="3">
    <location>
        <begin position="112"/>
        <end position="134"/>
    </location>
</feature>
<evidence type="ECO:0000256" key="4">
    <source>
        <dbReference type="SAM" id="Phobius"/>
    </source>
</evidence>
<evidence type="ECO:0000256" key="3">
    <source>
        <dbReference type="PROSITE-ProRule" id="PRU00023"/>
    </source>
</evidence>
<feature type="repeat" description="ANK" evidence="3">
    <location>
        <begin position="146"/>
        <end position="171"/>
    </location>
</feature>
<dbReference type="EMBL" id="VIIS01000495">
    <property type="protein sequence ID" value="KAF0308307.1"/>
    <property type="molecule type" value="Genomic_DNA"/>
</dbReference>
<dbReference type="SUPFAM" id="SSF48403">
    <property type="entry name" value="Ankyrin repeat"/>
    <property type="match status" value="1"/>
</dbReference>
<evidence type="ECO:0000256" key="2">
    <source>
        <dbReference type="ARBA" id="ARBA00023043"/>
    </source>
</evidence>
<dbReference type="InterPro" id="IPR036770">
    <property type="entry name" value="Ankyrin_rpt-contain_sf"/>
</dbReference>
<dbReference type="PROSITE" id="PS50297">
    <property type="entry name" value="ANK_REP_REGION"/>
    <property type="match status" value="4"/>
</dbReference>
<dbReference type="PANTHER" id="PTHR24173:SF74">
    <property type="entry name" value="ANKYRIN REPEAT DOMAIN-CONTAINING PROTEIN 16"/>
    <property type="match status" value="1"/>
</dbReference>
<dbReference type="Gene3D" id="1.25.40.20">
    <property type="entry name" value="Ankyrin repeat-containing domain"/>
    <property type="match status" value="2"/>
</dbReference>
<feature type="transmembrane region" description="Helical" evidence="4">
    <location>
        <begin position="197"/>
        <end position="218"/>
    </location>
</feature>
<name>A0A6A4WLN3_AMPAM</name>
<dbReference type="AlphaFoldDB" id="A0A6A4WLN3"/>
<dbReference type="InterPro" id="IPR002110">
    <property type="entry name" value="Ankyrin_rpt"/>
</dbReference>
<keyword evidence="4" id="KW-0812">Transmembrane</keyword>
<evidence type="ECO:0000313" key="5">
    <source>
        <dbReference type="EMBL" id="KAF0308307.1"/>
    </source>
</evidence>
<feature type="repeat" description="ANK" evidence="3">
    <location>
        <begin position="45"/>
        <end position="77"/>
    </location>
</feature>
<keyword evidence="4" id="KW-0472">Membrane</keyword>
<gene>
    <name evidence="5" type="primary">ANKRD52</name>
    <name evidence="5" type="ORF">FJT64_020429</name>
</gene>
<dbReference type="PANTHER" id="PTHR24173">
    <property type="entry name" value="ANKYRIN REPEAT CONTAINING"/>
    <property type="match status" value="1"/>
</dbReference>
<keyword evidence="1" id="KW-0677">Repeat</keyword>
<sequence>MDDSHVEKLLMNQQDALLITYDGRSLLHHAILSGNLAVVGAILQRGQTPLLAACHRGQLWPVHQLLAAGADGSVRDASGAGCAHAAAAAGQLTVLQYLGEVVGFSLSDPDDDGRTPVMVAAAGGHAAAVKYLIEQARPSLLSADAGGRTAVHLAAAAGHQHVCWLLVTSGSAELLTAADAEGRAPHQLPSVSSAPSWFALGLVLTLLGASVACVLLYMQTRIL</sequence>
<dbReference type="Pfam" id="PF12796">
    <property type="entry name" value="Ank_2"/>
    <property type="match status" value="1"/>
</dbReference>
<dbReference type="PROSITE" id="PS50088">
    <property type="entry name" value="ANK_REPEAT"/>
    <property type="match status" value="4"/>
</dbReference>
<keyword evidence="6" id="KW-1185">Reference proteome</keyword>
<protein>
    <submittedName>
        <fullName evidence="5">Serine/threonine-protein phosphatase 6 regulatory ankyrin repeat subunit C</fullName>
    </submittedName>
</protein>
<keyword evidence="2 3" id="KW-0040">ANK repeat</keyword>
<dbReference type="OrthoDB" id="411646at2759"/>
<dbReference type="Proteomes" id="UP000440578">
    <property type="component" value="Unassembled WGS sequence"/>
</dbReference>
<evidence type="ECO:0000256" key="1">
    <source>
        <dbReference type="ARBA" id="ARBA00022737"/>
    </source>
</evidence>
<dbReference type="SMART" id="SM00248">
    <property type="entry name" value="ANK"/>
    <property type="match status" value="3"/>
</dbReference>
<accession>A0A6A4WLN3</accession>